<feature type="transmembrane region" description="Helical" evidence="5">
    <location>
        <begin position="100"/>
        <end position="123"/>
    </location>
</feature>
<evidence type="ECO:0000256" key="4">
    <source>
        <dbReference type="ARBA" id="ARBA00023136"/>
    </source>
</evidence>
<evidence type="ECO:0000256" key="3">
    <source>
        <dbReference type="ARBA" id="ARBA00022989"/>
    </source>
</evidence>
<evidence type="ECO:0000256" key="5">
    <source>
        <dbReference type="SAM" id="Phobius"/>
    </source>
</evidence>
<comment type="subcellular location">
    <subcellularLocation>
        <location evidence="1">Membrane</location>
        <topology evidence="1">Multi-pass membrane protein</topology>
    </subcellularLocation>
</comment>
<dbReference type="PANTHER" id="PTHR36926:SF1">
    <property type="entry name" value="COLICIN V PRODUCTION PROTEIN"/>
    <property type="match status" value="1"/>
</dbReference>
<keyword evidence="3 5" id="KW-1133">Transmembrane helix</keyword>
<dbReference type="AlphaFoldDB" id="A0A4R3MXT8"/>
<name>A0A4R3MXT8_9GAMM</name>
<dbReference type="GO" id="GO:0009403">
    <property type="term" value="P:toxin biosynthetic process"/>
    <property type="evidence" value="ECO:0007669"/>
    <property type="project" value="InterPro"/>
</dbReference>
<evidence type="ECO:0000313" key="7">
    <source>
        <dbReference type="Proteomes" id="UP000295717"/>
    </source>
</evidence>
<dbReference type="OrthoDB" id="9810601at2"/>
<feature type="transmembrane region" description="Helical" evidence="5">
    <location>
        <begin position="28"/>
        <end position="45"/>
    </location>
</feature>
<dbReference type="Proteomes" id="UP000295717">
    <property type="component" value="Unassembled WGS sequence"/>
</dbReference>
<dbReference type="InterPro" id="IPR003825">
    <property type="entry name" value="Colicin-V_CvpA"/>
</dbReference>
<comment type="caution">
    <text evidence="6">The sequence shown here is derived from an EMBL/GenBank/DDBJ whole genome shotgun (WGS) entry which is preliminary data.</text>
</comment>
<dbReference type="RefSeq" id="WP_132977036.1">
    <property type="nucleotide sequence ID" value="NZ_SMAO01000004.1"/>
</dbReference>
<evidence type="ECO:0000256" key="1">
    <source>
        <dbReference type="ARBA" id="ARBA00004141"/>
    </source>
</evidence>
<dbReference type="InterPro" id="IPR052719">
    <property type="entry name" value="CvpA-like"/>
</dbReference>
<dbReference type="GO" id="GO:0016020">
    <property type="term" value="C:membrane"/>
    <property type="evidence" value="ECO:0007669"/>
    <property type="project" value="UniProtKB-SubCell"/>
</dbReference>
<proteinExistence type="predicted"/>
<evidence type="ECO:0000313" key="6">
    <source>
        <dbReference type="EMBL" id="TCT21448.1"/>
    </source>
</evidence>
<keyword evidence="4 5" id="KW-0472">Membrane</keyword>
<keyword evidence="7" id="KW-1185">Reference proteome</keyword>
<feature type="transmembrane region" description="Helical" evidence="5">
    <location>
        <begin position="65"/>
        <end position="88"/>
    </location>
</feature>
<dbReference type="EMBL" id="SMAO01000004">
    <property type="protein sequence ID" value="TCT21448.1"/>
    <property type="molecule type" value="Genomic_DNA"/>
</dbReference>
<reference evidence="6 7" key="1">
    <citation type="submission" date="2019-03" db="EMBL/GenBank/DDBJ databases">
        <title>Genomic Encyclopedia of Type Strains, Phase IV (KMG-IV): sequencing the most valuable type-strain genomes for metagenomic binning, comparative biology and taxonomic classification.</title>
        <authorList>
            <person name="Goeker M."/>
        </authorList>
    </citation>
    <scope>NUCLEOTIDE SEQUENCE [LARGE SCALE GENOMIC DNA]</scope>
    <source>
        <strain evidence="6 7">DSM 13587</strain>
    </source>
</reference>
<accession>A0A4R3MXT8</accession>
<dbReference type="PANTHER" id="PTHR36926">
    <property type="entry name" value="COLICIN V PRODUCTION PROTEIN"/>
    <property type="match status" value="1"/>
</dbReference>
<protein>
    <submittedName>
        <fullName evidence="6">Membrane protein required for colicin V production</fullName>
    </submittedName>
</protein>
<dbReference type="Pfam" id="PF02674">
    <property type="entry name" value="Colicin_V"/>
    <property type="match status" value="1"/>
</dbReference>
<keyword evidence="2 5" id="KW-0812">Transmembrane</keyword>
<organism evidence="6 7">
    <name type="scientific">Thiobaca trueperi</name>
    <dbReference type="NCBI Taxonomy" id="127458"/>
    <lineage>
        <taxon>Bacteria</taxon>
        <taxon>Pseudomonadati</taxon>
        <taxon>Pseudomonadota</taxon>
        <taxon>Gammaproteobacteria</taxon>
        <taxon>Chromatiales</taxon>
        <taxon>Chromatiaceae</taxon>
        <taxon>Thiobaca</taxon>
    </lineage>
</organism>
<gene>
    <name evidence="6" type="ORF">EDC35_104306</name>
</gene>
<feature type="transmembrane region" description="Helical" evidence="5">
    <location>
        <begin position="6"/>
        <end position="21"/>
    </location>
</feature>
<evidence type="ECO:0000256" key="2">
    <source>
        <dbReference type="ARBA" id="ARBA00022692"/>
    </source>
</evidence>
<sequence>MNWVDYVIIAIIVLSALVGLARGLIREVLSLGVWIAALAVAWIFHREVAELLTTQLSQPSARIAVAFVALVFVTLILGAILGALLTRLIDRTGLTGIDRLLGLVFGAARGGVIVAMTVFLVALTPLPEDTWWRESTLIGDFQVLADWILSQTPADLQAWIKQL</sequence>